<evidence type="ECO:0000256" key="2">
    <source>
        <dbReference type="ARBA" id="ARBA00022737"/>
    </source>
</evidence>
<evidence type="ECO:0000313" key="3">
    <source>
        <dbReference type="EMBL" id="VDM69877.1"/>
    </source>
</evidence>
<dbReference type="Pfam" id="PF00400">
    <property type="entry name" value="WD40"/>
    <property type="match status" value="2"/>
</dbReference>
<dbReference type="InterPro" id="IPR036322">
    <property type="entry name" value="WD40_repeat_dom_sf"/>
</dbReference>
<keyword evidence="4" id="KW-1185">Reference proteome</keyword>
<sequence>MWFKDISEWLIPLIFKTLHSFVHVLNTSHADKLTETVVFPPLSQSSNSEENDEEHVENCVECAQFAPFNSWLAVGRNDGTLCVYETVSSAPRSVYRGPSAQAITRVLWSMEGNTPFLCAGSVDGFVRIFDARDGSLYKVLGNGGDEVLDMTLLGSNPLRIMTAGGGGVIRIFNLSLHD</sequence>
<dbReference type="OrthoDB" id="10261640at2759"/>
<dbReference type="InterPro" id="IPR015943">
    <property type="entry name" value="WD40/YVTN_repeat-like_dom_sf"/>
</dbReference>
<gene>
    <name evidence="3" type="ORF">SVUK_LOCUS4875</name>
</gene>
<dbReference type="SMART" id="SM00320">
    <property type="entry name" value="WD40"/>
    <property type="match status" value="3"/>
</dbReference>
<organism evidence="3 4">
    <name type="scientific">Strongylus vulgaris</name>
    <name type="common">Blood worm</name>
    <dbReference type="NCBI Taxonomy" id="40348"/>
    <lineage>
        <taxon>Eukaryota</taxon>
        <taxon>Metazoa</taxon>
        <taxon>Ecdysozoa</taxon>
        <taxon>Nematoda</taxon>
        <taxon>Chromadorea</taxon>
        <taxon>Rhabditida</taxon>
        <taxon>Rhabditina</taxon>
        <taxon>Rhabditomorpha</taxon>
        <taxon>Strongyloidea</taxon>
        <taxon>Strongylidae</taxon>
        <taxon>Strongylus</taxon>
    </lineage>
</organism>
<dbReference type="InterPro" id="IPR001680">
    <property type="entry name" value="WD40_rpt"/>
</dbReference>
<dbReference type="SUPFAM" id="SSF50978">
    <property type="entry name" value="WD40 repeat-like"/>
    <property type="match status" value="1"/>
</dbReference>
<dbReference type="Gene3D" id="2.130.10.10">
    <property type="entry name" value="YVTN repeat-like/Quinoprotein amine dehydrogenase"/>
    <property type="match status" value="1"/>
</dbReference>
<dbReference type="AlphaFoldDB" id="A0A3P7J0A4"/>
<dbReference type="EMBL" id="UYYB01013872">
    <property type="protein sequence ID" value="VDM69877.1"/>
    <property type="molecule type" value="Genomic_DNA"/>
</dbReference>
<name>A0A3P7J0A4_STRVU</name>
<protein>
    <recommendedName>
        <fullName evidence="5">Anaphase-promoting complex subunit 4 WD40 domain-containing protein</fullName>
    </recommendedName>
</protein>
<dbReference type="PANTHER" id="PTHR19857:SF8">
    <property type="entry name" value="ANGIO-ASSOCIATED MIGRATORY CELL PROTEIN"/>
    <property type="match status" value="1"/>
</dbReference>
<proteinExistence type="predicted"/>
<accession>A0A3P7J0A4</accession>
<dbReference type="InterPro" id="IPR051179">
    <property type="entry name" value="WD_repeat_multifunction"/>
</dbReference>
<evidence type="ECO:0000256" key="1">
    <source>
        <dbReference type="ARBA" id="ARBA00022574"/>
    </source>
</evidence>
<dbReference type="PANTHER" id="PTHR19857">
    <property type="entry name" value="MITOCHONDRIAL DIVISION PROTEIN 1-RELATED"/>
    <property type="match status" value="1"/>
</dbReference>
<evidence type="ECO:0008006" key="5">
    <source>
        <dbReference type="Google" id="ProtNLM"/>
    </source>
</evidence>
<reference evidence="3 4" key="1">
    <citation type="submission" date="2018-11" db="EMBL/GenBank/DDBJ databases">
        <authorList>
            <consortium name="Pathogen Informatics"/>
        </authorList>
    </citation>
    <scope>NUCLEOTIDE SEQUENCE [LARGE SCALE GENOMIC DNA]</scope>
</reference>
<dbReference type="Proteomes" id="UP000270094">
    <property type="component" value="Unassembled WGS sequence"/>
</dbReference>
<keyword evidence="2" id="KW-0677">Repeat</keyword>
<evidence type="ECO:0000313" key="4">
    <source>
        <dbReference type="Proteomes" id="UP000270094"/>
    </source>
</evidence>
<keyword evidence="1" id="KW-0853">WD repeat</keyword>